<dbReference type="SUPFAM" id="SSF53448">
    <property type="entry name" value="Nucleotide-diphospho-sugar transferases"/>
    <property type="match status" value="1"/>
</dbReference>
<dbReference type="RefSeq" id="WP_105357215.1">
    <property type="nucleotide sequence ID" value="NZ_PUIB01000020.1"/>
</dbReference>
<protein>
    <recommendedName>
        <fullName evidence="6">Glycosyl transferase family 2</fullName>
    </recommendedName>
</protein>
<evidence type="ECO:0000259" key="2">
    <source>
        <dbReference type="Pfam" id="PF00535"/>
    </source>
</evidence>
<evidence type="ECO:0000313" key="4">
    <source>
        <dbReference type="EMBL" id="PQO30873.1"/>
    </source>
</evidence>
<reference evidence="4 5" key="1">
    <citation type="submission" date="2018-02" db="EMBL/GenBank/DDBJ databases">
        <title>Comparative genomes isolates from brazilian mangrove.</title>
        <authorList>
            <person name="Araujo J.E."/>
            <person name="Taketani R.G."/>
            <person name="Silva M.C.P."/>
            <person name="Loureco M.V."/>
            <person name="Andreote F.D."/>
        </authorList>
    </citation>
    <scope>NUCLEOTIDE SEQUENCE [LARGE SCALE GENOMIC DNA]</scope>
    <source>
        <strain evidence="4 5">NAP PRIS-MGV</strain>
    </source>
</reference>
<dbReference type="GO" id="GO:0016740">
    <property type="term" value="F:transferase activity"/>
    <property type="evidence" value="ECO:0007669"/>
    <property type="project" value="UniProtKB-KW"/>
</dbReference>
<dbReference type="EMBL" id="PUIB01000020">
    <property type="protein sequence ID" value="PQO30873.1"/>
    <property type="molecule type" value="Genomic_DNA"/>
</dbReference>
<name>A0A2S8FFC5_9BACT</name>
<dbReference type="PANTHER" id="PTHR43685">
    <property type="entry name" value="GLYCOSYLTRANSFERASE"/>
    <property type="match status" value="1"/>
</dbReference>
<dbReference type="InterPro" id="IPR027791">
    <property type="entry name" value="Galactosyl_T_C"/>
</dbReference>
<dbReference type="InterPro" id="IPR050834">
    <property type="entry name" value="Glycosyltransf_2"/>
</dbReference>
<keyword evidence="1" id="KW-0808">Transferase</keyword>
<dbReference type="PANTHER" id="PTHR43685:SF3">
    <property type="entry name" value="SLR2126 PROTEIN"/>
    <property type="match status" value="1"/>
</dbReference>
<dbReference type="InterPro" id="IPR001173">
    <property type="entry name" value="Glyco_trans_2-like"/>
</dbReference>
<feature type="domain" description="Galactosyltransferase C-terminal" evidence="3">
    <location>
        <begin position="176"/>
        <end position="220"/>
    </location>
</feature>
<gene>
    <name evidence="4" type="ORF">C5Y98_21010</name>
</gene>
<dbReference type="InterPro" id="IPR029044">
    <property type="entry name" value="Nucleotide-diphossugar_trans"/>
</dbReference>
<comment type="caution">
    <text evidence="4">The sequence shown here is derived from an EMBL/GenBank/DDBJ whole genome shotgun (WGS) entry which is preliminary data.</text>
</comment>
<proteinExistence type="predicted"/>
<feature type="domain" description="Glycosyltransferase 2-like" evidence="2">
    <location>
        <begin position="8"/>
        <end position="135"/>
    </location>
</feature>
<dbReference type="OrthoDB" id="9784574at2"/>
<sequence>MPFPEIAVIISTYQRPQHLRRSLESLAMQRCGSDVFEVIVTDDGSRDETEELVASFAERVDFAVTFTTHEHQKFQLSKCRNEGVTVSQAPYILFLDGDLICPPDFVTQHLKHRKRGYAMAGDSIWMNQKVSESIDIEDIRRGDFSSWATDQEERRMRWKALRAAVYSRLGLPDRPRMKGGNIALWREDYETINGYDQDFVGWGLEDSDLQRRLYQAGVRFLSSMRWTRTHHLWHARDPSYVAKASGTQNEKLMKAPRPTRCANGLNQRHEMTVRRFGKSQPLRYAAA</sequence>
<dbReference type="Proteomes" id="UP000239388">
    <property type="component" value="Unassembled WGS sequence"/>
</dbReference>
<dbReference type="AlphaFoldDB" id="A0A2S8FFC5"/>
<dbReference type="Pfam" id="PF00535">
    <property type="entry name" value="Glycos_transf_2"/>
    <property type="match status" value="1"/>
</dbReference>
<evidence type="ECO:0000259" key="3">
    <source>
        <dbReference type="Pfam" id="PF02709"/>
    </source>
</evidence>
<evidence type="ECO:0000313" key="5">
    <source>
        <dbReference type="Proteomes" id="UP000239388"/>
    </source>
</evidence>
<organism evidence="4 5">
    <name type="scientific">Blastopirellula marina</name>
    <dbReference type="NCBI Taxonomy" id="124"/>
    <lineage>
        <taxon>Bacteria</taxon>
        <taxon>Pseudomonadati</taxon>
        <taxon>Planctomycetota</taxon>
        <taxon>Planctomycetia</taxon>
        <taxon>Pirellulales</taxon>
        <taxon>Pirellulaceae</taxon>
        <taxon>Blastopirellula</taxon>
    </lineage>
</organism>
<dbReference type="Pfam" id="PF02709">
    <property type="entry name" value="Glyco_transf_7C"/>
    <property type="match status" value="1"/>
</dbReference>
<evidence type="ECO:0000256" key="1">
    <source>
        <dbReference type="ARBA" id="ARBA00022679"/>
    </source>
</evidence>
<evidence type="ECO:0008006" key="6">
    <source>
        <dbReference type="Google" id="ProtNLM"/>
    </source>
</evidence>
<dbReference type="Gene3D" id="3.90.550.10">
    <property type="entry name" value="Spore Coat Polysaccharide Biosynthesis Protein SpsA, Chain A"/>
    <property type="match status" value="1"/>
</dbReference>
<accession>A0A2S8FFC5</accession>